<dbReference type="SMR" id="A0A1J6JYN5"/>
<dbReference type="SMART" id="SM00185">
    <property type="entry name" value="ARM"/>
    <property type="match status" value="2"/>
</dbReference>
<sequence>MLETLVNLFLLNEILGRDDSSALKSEAAKAVIDSIPELFELTDLVKPAFPTLRNLLTSNVDEEVLKNACWALYYLSAGADLTSNGYCTRLTFIPHPVVSDSDMIKAFCQADVLPVLLDLFKDDLRSVIHPAINTVTCISVLGDEHQKEMLIDTRSIAKRNVLDCLLGLLKSGIEEEMVCMFIAYVTIGSTQRAKVHILDLKHVRIDS</sequence>
<evidence type="ECO:0000313" key="6">
    <source>
        <dbReference type="Proteomes" id="UP000187609"/>
    </source>
</evidence>
<gene>
    <name evidence="5" type="primary">IMPA3</name>
    <name evidence="5" type="ORF">A4A49_34157</name>
</gene>
<dbReference type="STRING" id="49451.A0A1J6JYN5"/>
<dbReference type="InterPro" id="IPR011989">
    <property type="entry name" value="ARM-like"/>
</dbReference>
<organism evidence="5 6">
    <name type="scientific">Nicotiana attenuata</name>
    <name type="common">Coyote tobacco</name>
    <dbReference type="NCBI Taxonomy" id="49451"/>
    <lineage>
        <taxon>Eukaryota</taxon>
        <taxon>Viridiplantae</taxon>
        <taxon>Streptophyta</taxon>
        <taxon>Embryophyta</taxon>
        <taxon>Tracheophyta</taxon>
        <taxon>Spermatophyta</taxon>
        <taxon>Magnoliopsida</taxon>
        <taxon>eudicotyledons</taxon>
        <taxon>Gunneridae</taxon>
        <taxon>Pentapetalae</taxon>
        <taxon>asterids</taxon>
        <taxon>lamiids</taxon>
        <taxon>Solanales</taxon>
        <taxon>Solanaceae</taxon>
        <taxon>Nicotianoideae</taxon>
        <taxon>Nicotianeae</taxon>
        <taxon>Nicotiana</taxon>
    </lineage>
</organism>
<evidence type="ECO:0000256" key="2">
    <source>
        <dbReference type="ARBA" id="ARBA00022448"/>
    </source>
</evidence>
<comment type="caution">
    <text evidence="5">The sequence shown here is derived from an EMBL/GenBank/DDBJ whole genome shotgun (WGS) entry which is preliminary data.</text>
</comment>
<dbReference type="EMBL" id="MJEQ01004253">
    <property type="protein sequence ID" value="OIT21564.1"/>
    <property type="molecule type" value="Genomic_DNA"/>
</dbReference>
<keyword evidence="6" id="KW-1185">Reference proteome</keyword>
<dbReference type="InterPro" id="IPR016024">
    <property type="entry name" value="ARM-type_fold"/>
</dbReference>
<dbReference type="PANTHER" id="PTHR23316">
    <property type="entry name" value="IMPORTIN ALPHA"/>
    <property type="match status" value="1"/>
</dbReference>
<dbReference type="Pfam" id="PF00514">
    <property type="entry name" value="Arm"/>
    <property type="match status" value="1"/>
</dbReference>
<dbReference type="InterPro" id="IPR000225">
    <property type="entry name" value="Armadillo"/>
</dbReference>
<dbReference type="GO" id="GO:0015031">
    <property type="term" value="P:protein transport"/>
    <property type="evidence" value="ECO:0007669"/>
    <property type="project" value="UniProtKB-KW"/>
</dbReference>
<keyword evidence="4" id="KW-0653">Protein transport</keyword>
<dbReference type="Gramene" id="OIT21564">
    <property type="protein sequence ID" value="OIT21564"/>
    <property type="gene ID" value="A4A49_34157"/>
</dbReference>
<proteinExistence type="inferred from homology"/>
<protein>
    <submittedName>
        <fullName evidence="5">Importin subunit alpha-3</fullName>
    </submittedName>
</protein>
<dbReference type="SUPFAM" id="SSF48371">
    <property type="entry name" value="ARM repeat"/>
    <property type="match status" value="1"/>
</dbReference>
<dbReference type="Proteomes" id="UP000187609">
    <property type="component" value="Unassembled WGS sequence"/>
</dbReference>
<keyword evidence="3" id="KW-0677">Repeat</keyword>
<evidence type="ECO:0000256" key="3">
    <source>
        <dbReference type="ARBA" id="ARBA00022737"/>
    </source>
</evidence>
<dbReference type="Gene3D" id="1.25.10.10">
    <property type="entry name" value="Leucine-rich Repeat Variant"/>
    <property type="match status" value="1"/>
</dbReference>
<evidence type="ECO:0000313" key="5">
    <source>
        <dbReference type="EMBL" id="OIT21564.1"/>
    </source>
</evidence>
<reference evidence="5" key="1">
    <citation type="submission" date="2016-11" db="EMBL/GenBank/DDBJ databases">
        <title>The genome of Nicotiana attenuata.</title>
        <authorList>
            <person name="Xu S."/>
            <person name="Brockmoeller T."/>
            <person name="Gaquerel E."/>
            <person name="Navarro A."/>
            <person name="Kuhl H."/>
            <person name="Gase K."/>
            <person name="Ling Z."/>
            <person name="Zhou W."/>
            <person name="Kreitzer C."/>
            <person name="Stanke M."/>
            <person name="Tang H."/>
            <person name="Lyons E."/>
            <person name="Pandey P."/>
            <person name="Pandey S.P."/>
            <person name="Timmermann B."/>
            <person name="Baldwin I.T."/>
        </authorList>
    </citation>
    <scope>NUCLEOTIDE SEQUENCE [LARGE SCALE GENOMIC DNA]</scope>
    <source>
        <strain evidence="5">UT</strain>
    </source>
</reference>
<accession>A0A1J6JYN5</accession>
<comment type="similarity">
    <text evidence="1">Belongs to the importin alpha family.</text>
</comment>
<evidence type="ECO:0000256" key="1">
    <source>
        <dbReference type="ARBA" id="ARBA00010394"/>
    </source>
</evidence>
<keyword evidence="2" id="KW-0813">Transport</keyword>
<name>A0A1J6JYN5_NICAT</name>
<dbReference type="AlphaFoldDB" id="A0A1J6JYN5"/>
<evidence type="ECO:0000256" key="4">
    <source>
        <dbReference type="ARBA" id="ARBA00022927"/>
    </source>
</evidence>